<dbReference type="InterPro" id="IPR049414">
    <property type="entry name" value="VopL_VCD"/>
</dbReference>
<name>A0AAX1QLK5_9VIBR</name>
<feature type="compositionally biased region" description="Polar residues" evidence="1">
    <location>
        <begin position="1"/>
        <end position="13"/>
    </location>
</feature>
<dbReference type="Pfam" id="PF20792">
    <property type="entry name" value="VCD"/>
    <property type="match status" value="1"/>
</dbReference>
<dbReference type="Pfam" id="PF02205">
    <property type="entry name" value="WH2"/>
    <property type="match status" value="2"/>
</dbReference>
<reference evidence="3 4" key="1">
    <citation type="submission" date="2018-06" db="EMBL/GenBank/DDBJ databases">
        <title>Draft genome sequences of nine Vibrio sp. clinical isolates from across the United States representing the closest known relative of Vibrio cholerae.</title>
        <authorList>
            <person name="Islam M.T."/>
            <person name="Liang K."/>
            <person name="Im M.S."/>
            <person name="Winkjer J."/>
            <person name="Busby S."/>
            <person name="Batra D."/>
            <person name="Rowe L."/>
            <person name="Tarr C.L."/>
            <person name="Boucher Y."/>
        </authorList>
    </citation>
    <scope>NUCLEOTIDE SEQUENCE [LARGE SCALE GENOMIC DNA]</scope>
    <source>
        <strain evidence="3 4">2016V-1114</strain>
    </source>
</reference>
<dbReference type="Proteomes" id="UP000252427">
    <property type="component" value="Unassembled WGS sequence"/>
</dbReference>
<organism evidence="3 4">
    <name type="scientific">Vibrio paracholerae</name>
    <dbReference type="NCBI Taxonomy" id="650003"/>
    <lineage>
        <taxon>Bacteria</taxon>
        <taxon>Pseudomonadati</taxon>
        <taxon>Pseudomonadota</taxon>
        <taxon>Gammaproteobacteria</taxon>
        <taxon>Vibrionales</taxon>
        <taxon>Vibrionaceae</taxon>
        <taxon>Vibrio</taxon>
    </lineage>
</organism>
<dbReference type="Gene3D" id="1.20.120.1210">
    <property type="match status" value="2"/>
</dbReference>
<comment type="caution">
    <text evidence="3">The sequence shown here is derived from an EMBL/GenBank/DDBJ whole genome shotgun (WGS) entry which is preliminary data.</text>
</comment>
<dbReference type="EMBL" id="QKKS01000092">
    <property type="protein sequence ID" value="RBM72903.1"/>
    <property type="molecule type" value="Genomic_DNA"/>
</dbReference>
<evidence type="ECO:0000256" key="1">
    <source>
        <dbReference type="SAM" id="MobiDB-lite"/>
    </source>
</evidence>
<feature type="region of interest" description="Disordered" evidence="1">
    <location>
        <begin position="1"/>
        <end position="83"/>
    </location>
</feature>
<sequence length="370" mass="40983">MKANKSQVQNNEDQSNRSKLMDEIRAGVKLKPTLPHSENKKASPETELMKEIRTKAKAFSDNRRPSNDGSDIPLPPPPPLPKATTVKQLGEGRDQLLAEISSFSRTLLKKTGRLEEAVSTTTKHVQPSQVDIFSDNLMQSAQKVDPDSLLQISENISQYLTAAMQVDWQKVMKSELKGLTSTSALEEALTDKPPYLQVMWSEISKYPDVYKQADVVSDESPKHKSGRDIVEVAMTRLGGSPHRIFRSDSKLGQVELKSAQSILESMAHKASQSLANEDKLKLLGDGYKDALFKAFFELPCMEGFEQQNGKVAVQKLKSAFCSSIESTESAQQDICTFMTQHLANGFQSFTFSGLEARLKELEAALTAKLA</sequence>
<dbReference type="AlphaFoldDB" id="A0AAX1QLK5"/>
<evidence type="ECO:0000313" key="4">
    <source>
        <dbReference type="Proteomes" id="UP000252427"/>
    </source>
</evidence>
<dbReference type="InterPro" id="IPR003124">
    <property type="entry name" value="WH2_dom"/>
</dbReference>
<protein>
    <recommendedName>
        <fullName evidence="2">WH2 domain-containing protein</fullName>
    </recommendedName>
</protein>
<evidence type="ECO:0000313" key="3">
    <source>
        <dbReference type="EMBL" id="RBM72903.1"/>
    </source>
</evidence>
<proteinExistence type="predicted"/>
<accession>A0AAX1QLK5</accession>
<feature type="compositionally biased region" description="Basic and acidic residues" evidence="1">
    <location>
        <begin position="14"/>
        <end position="26"/>
    </location>
</feature>
<feature type="domain" description="WH2" evidence="2">
    <location>
        <begin position="16"/>
        <end position="33"/>
    </location>
</feature>
<dbReference type="SMART" id="SM00246">
    <property type="entry name" value="WH2"/>
    <property type="match status" value="2"/>
</dbReference>
<dbReference type="InterPro" id="IPR049415">
    <property type="entry name" value="VopL_VCD_sf"/>
</dbReference>
<evidence type="ECO:0000259" key="2">
    <source>
        <dbReference type="PROSITE" id="PS51082"/>
    </source>
</evidence>
<dbReference type="PROSITE" id="PS51082">
    <property type="entry name" value="WH2"/>
    <property type="match status" value="1"/>
</dbReference>
<gene>
    <name evidence="3" type="ORF">DLR70_18400</name>
</gene>
<feature type="compositionally biased region" description="Basic and acidic residues" evidence="1">
    <location>
        <begin position="37"/>
        <end position="66"/>
    </location>
</feature>
<dbReference type="GO" id="GO:0003779">
    <property type="term" value="F:actin binding"/>
    <property type="evidence" value="ECO:0007669"/>
    <property type="project" value="InterPro"/>
</dbReference>